<evidence type="ECO:0000313" key="4">
    <source>
        <dbReference type="EMBL" id="NHR04560.1"/>
    </source>
</evidence>
<dbReference type="SUPFAM" id="SSF56349">
    <property type="entry name" value="DNA breaking-rejoining enzymes"/>
    <property type="match status" value="1"/>
</dbReference>
<keyword evidence="2" id="KW-0233">DNA recombination</keyword>
<organism evidence="4 5">
    <name type="scientific">Chromobacterium fluminis</name>
    <dbReference type="NCBI Taxonomy" id="3044269"/>
    <lineage>
        <taxon>Bacteria</taxon>
        <taxon>Pseudomonadati</taxon>
        <taxon>Pseudomonadota</taxon>
        <taxon>Betaproteobacteria</taxon>
        <taxon>Neisseriales</taxon>
        <taxon>Chromobacteriaceae</taxon>
        <taxon>Chromobacterium</taxon>
    </lineage>
</organism>
<dbReference type="InterPro" id="IPR002104">
    <property type="entry name" value="Integrase_catalytic"/>
</dbReference>
<dbReference type="InterPro" id="IPR024456">
    <property type="entry name" value="Integrase_catalytic_putative"/>
</dbReference>
<protein>
    <recommendedName>
        <fullName evidence="3">Tyr recombinase domain-containing protein</fullName>
    </recommendedName>
</protein>
<dbReference type="PANTHER" id="PTHR30349">
    <property type="entry name" value="PHAGE INTEGRASE-RELATED"/>
    <property type="match status" value="1"/>
</dbReference>
<dbReference type="Proteomes" id="UP001515641">
    <property type="component" value="Unassembled WGS sequence"/>
</dbReference>
<accession>A0ABX0L8B3</accession>
<dbReference type="Pfam" id="PF12835">
    <property type="entry name" value="Integrase_1"/>
    <property type="match status" value="1"/>
</dbReference>
<gene>
    <name evidence="4" type="ORF">HA052_05055</name>
</gene>
<evidence type="ECO:0000256" key="1">
    <source>
        <dbReference type="ARBA" id="ARBA00022908"/>
    </source>
</evidence>
<dbReference type="InterPro" id="IPR050090">
    <property type="entry name" value="Tyrosine_recombinase_XerCD"/>
</dbReference>
<dbReference type="EMBL" id="JAAOMA010000004">
    <property type="protein sequence ID" value="NHR04560.1"/>
    <property type="molecule type" value="Genomic_DNA"/>
</dbReference>
<sequence length="349" mass="39866">MNFKKNQMENSKLDLYSRLARTMKDSRPAKPQGWKKELSEVLLLMAKEHAVRDKQVSHKTEHTRKEVLFMCFNQLHDGDLKLRSVFNIRSKHLEYLFSRWENEGLAAATLQQRHSILNTFSKWIGKAGLVVPLERYLKDPKAGKRVYVAKTDKSWTPSGVSPDELISAVCEYDERVGMQLKLIHAFGLRKKEAVMFRPWTSATADGATIQIYQGTKGGRYRVVPITSEYQRMVLKQAQEMAPTLSSHIADPSKTLEQNMRRLQYVLERFGVTKKALGVTAHGLRHEFANERYQELTGELSPLQGGNSSTFTSEQGKRYRRLIAEELGHSRISVTTAYYGTARQPKGSSK</sequence>
<reference evidence="4 5" key="1">
    <citation type="submission" date="2020-03" db="EMBL/GenBank/DDBJ databases">
        <title>Draft genome sequence of environmentally isolated cultures.</title>
        <authorList>
            <person name="Wilson H.S."/>
            <person name="De Leon M.E."/>
        </authorList>
    </citation>
    <scope>NUCLEOTIDE SEQUENCE [LARGE SCALE GENOMIC DNA]</scope>
    <source>
        <strain evidence="4 5">HSC-31F16</strain>
    </source>
</reference>
<dbReference type="InterPro" id="IPR013762">
    <property type="entry name" value="Integrase-like_cat_sf"/>
</dbReference>
<comment type="caution">
    <text evidence="4">The sequence shown here is derived from an EMBL/GenBank/DDBJ whole genome shotgun (WGS) entry which is preliminary data.</text>
</comment>
<evidence type="ECO:0000259" key="3">
    <source>
        <dbReference type="PROSITE" id="PS51898"/>
    </source>
</evidence>
<dbReference type="Gene3D" id="1.10.443.10">
    <property type="entry name" value="Intergrase catalytic core"/>
    <property type="match status" value="1"/>
</dbReference>
<proteinExistence type="predicted"/>
<evidence type="ECO:0000256" key="2">
    <source>
        <dbReference type="ARBA" id="ARBA00023172"/>
    </source>
</evidence>
<keyword evidence="1" id="KW-0229">DNA integration</keyword>
<dbReference type="RefSeq" id="WP_166451070.1">
    <property type="nucleotide sequence ID" value="NZ_JAAOMA010000004.1"/>
</dbReference>
<dbReference type="InterPro" id="IPR011010">
    <property type="entry name" value="DNA_brk_join_enz"/>
</dbReference>
<keyword evidence="5" id="KW-1185">Reference proteome</keyword>
<dbReference type="InterPro" id="IPR024457">
    <property type="entry name" value="Putative_integrase_N"/>
</dbReference>
<feature type="domain" description="Tyr recombinase" evidence="3">
    <location>
        <begin position="150"/>
        <end position="349"/>
    </location>
</feature>
<evidence type="ECO:0000313" key="5">
    <source>
        <dbReference type="Proteomes" id="UP001515641"/>
    </source>
</evidence>
<name>A0ABX0L8B3_9NEIS</name>
<dbReference type="PROSITE" id="PS51898">
    <property type="entry name" value="TYR_RECOMBINASE"/>
    <property type="match status" value="1"/>
</dbReference>
<dbReference type="Pfam" id="PF12834">
    <property type="entry name" value="Phage_int_SAM_2"/>
    <property type="match status" value="1"/>
</dbReference>